<feature type="compositionally biased region" description="Polar residues" evidence="1">
    <location>
        <begin position="42"/>
        <end position="55"/>
    </location>
</feature>
<evidence type="ECO:0000256" key="1">
    <source>
        <dbReference type="SAM" id="MobiDB-lite"/>
    </source>
</evidence>
<dbReference type="VEuPathDB" id="FungiDB:HMPREF1541_09183"/>
<feature type="compositionally biased region" description="Polar residues" evidence="1">
    <location>
        <begin position="520"/>
        <end position="541"/>
    </location>
</feature>
<dbReference type="GO" id="GO:0070822">
    <property type="term" value="C:Sin3-type complex"/>
    <property type="evidence" value="ECO:0007669"/>
    <property type="project" value="TreeGrafter"/>
</dbReference>
<feature type="compositionally biased region" description="Polar residues" evidence="1">
    <location>
        <begin position="471"/>
        <end position="484"/>
    </location>
</feature>
<dbReference type="RefSeq" id="XP_008712080.1">
    <property type="nucleotide sequence ID" value="XM_008713858.1"/>
</dbReference>
<dbReference type="EMBL" id="KB822712">
    <property type="protein sequence ID" value="ETN45352.1"/>
    <property type="molecule type" value="Genomic_DNA"/>
</dbReference>
<dbReference type="eggNOG" id="ENOG502QT8Q">
    <property type="taxonomic scope" value="Eukaryota"/>
</dbReference>
<feature type="domain" description="STB6-like N-terminal" evidence="2">
    <location>
        <begin position="65"/>
        <end position="204"/>
    </location>
</feature>
<feature type="region of interest" description="Disordered" evidence="1">
    <location>
        <begin position="471"/>
        <end position="550"/>
    </location>
</feature>
<dbReference type="AlphaFoldDB" id="W2S9J9"/>
<dbReference type="InterPro" id="IPR059025">
    <property type="entry name" value="STB6_N"/>
</dbReference>
<dbReference type="PANTHER" id="PTHR31011">
    <property type="entry name" value="PROTEIN STB2-RELATED"/>
    <property type="match status" value="1"/>
</dbReference>
<evidence type="ECO:0000313" key="4">
    <source>
        <dbReference type="Proteomes" id="UP000030752"/>
    </source>
</evidence>
<dbReference type="HOGENOM" id="CLU_010065_0_0_1"/>
<dbReference type="Pfam" id="PF25995">
    <property type="entry name" value="STB6_N"/>
    <property type="match status" value="1"/>
</dbReference>
<gene>
    <name evidence="3" type="ORF">HMPREF1541_09183</name>
</gene>
<accession>W2S9J9</accession>
<protein>
    <recommendedName>
        <fullName evidence="2">STB6-like N-terminal domain-containing protein</fullName>
    </recommendedName>
</protein>
<keyword evidence="4" id="KW-1185">Reference proteome</keyword>
<name>W2S9J9_CYPE1</name>
<dbReference type="InterPro" id="IPR038919">
    <property type="entry name" value="STB2/STB2"/>
</dbReference>
<evidence type="ECO:0000313" key="3">
    <source>
        <dbReference type="EMBL" id="ETN45352.1"/>
    </source>
</evidence>
<dbReference type="PANTHER" id="PTHR31011:SF2">
    <property type="entry name" value="PROTEIN STB2-RELATED"/>
    <property type="match status" value="1"/>
</dbReference>
<dbReference type="STRING" id="1220924.W2S9J9"/>
<organism evidence="3 4">
    <name type="scientific">Cyphellophora europaea (strain CBS 101466)</name>
    <name type="common">Phialophora europaea</name>
    <dbReference type="NCBI Taxonomy" id="1220924"/>
    <lineage>
        <taxon>Eukaryota</taxon>
        <taxon>Fungi</taxon>
        <taxon>Dikarya</taxon>
        <taxon>Ascomycota</taxon>
        <taxon>Pezizomycotina</taxon>
        <taxon>Eurotiomycetes</taxon>
        <taxon>Chaetothyriomycetidae</taxon>
        <taxon>Chaetothyriales</taxon>
        <taxon>Cyphellophoraceae</taxon>
        <taxon>Cyphellophora</taxon>
    </lineage>
</organism>
<feature type="region of interest" description="Disordered" evidence="1">
    <location>
        <begin position="1"/>
        <end position="63"/>
    </location>
</feature>
<reference evidence="3 4" key="1">
    <citation type="submission" date="2013-03" db="EMBL/GenBank/DDBJ databases">
        <title>The Genome Sequence of Phialophora europaea CBS 101466.</title>
        <authorList>
            <consortium name="The Broad Institute Genomics Platform"/>
            <person name="Cuomo C."/>
            <person name="de Hoog S."/>
            <person name="Gorbushina A."/>
            <person name="Walker B."/>
            <person name="Young S.K."/>
            <person name="Zeng Q."/>
            <person name="Gargeya S."/>
            <person name="Fitzgerald M."/>
            <person name="Haas B."/>
            <person name="Abouelleil A."/>
            <person name="Allen A.W."/>
            <person name="Alvarado L."/>
            <person name="Arachchi H.M."/>
            <person name="Berlin A.M."/>
            <person name="Chapman S.B."/>
            <person name="Gainer-Dewar J."/>
            <person name="Goldberg J."/>
            <person name="Griggs A."/>
            <person name="Gujja S."/>
            <person name="Hansen M."/>
            <person name="Howarth C."/>
            <person name="Imamovic A."/>
            <person name="Ireland A."/>
            <person name="Larimer J."/>
            <person name="McCowan C."/>
            <person name="Murphy C."/>
            <person name="Pearson M."/>
            <person name="Poon T.W."/>
            <person name="Priest M."/>
            <person name="Roberts A."/>
            <person name="Saif S."/>
            <person name="Shea T."/>
            <person name="Sisk P."/>
            <person name="Sykes S."/>
            <person name="Wortman J."/>
            <person name="Nusbaum C."/>
            <person name="Birren B."/>
        </authorList>
    </citation>
    <scope>NUCLEOTIDE SEQUENCE [LARGE SCALE GENOMIC DNA]</scope>
    <source>
        <strain evidence="3 4">CBS 101466</strain>
    </source>
</reference>
<proteinExistence type="predicted"/>
<dbReference type="GeneID" id="19976522"/>
<dbReference type="InParanoid" id="W2S9J9"/>
<dbReference type="OrthoDB" id="19806at2759"/>
<dbReference type="Proteomes" id="UP000030752">
    <property type="component" value="Unassembled WGS sequence"/>
</dbReference>
<evidence type="ECO:0000259" key="2">
    <source>
        <dbReference type="Pfam" id="PF25995"/>
    </source>
</evidence>
<sequence>MAMPPPMAMPYFHHTPSSPEDRRFSPNPDDMGDGDREDVRVTRTSNQLERPQTTPRPHAATASRQKLVFTDPVAFRYLEEDPDTIVLDRRRRLEGYELYIVEQWACSRNHPTFLICTYTGDASRSVIVSVLSVPSDASAWSPRLKLYLDAMSQYHAKPKETPYGDILITNLSGFPSSLTVISVSDGDVKKHREDFIVNEDLKRMGCTGRAAINLLPPQQSTVAKFHQLYRTSESAGIYQAVIELVKLCQKALLIYGRLQEAYTDGLLCDITEKAIGDWWTEIGVYFYNTEPTDGVLGPSTVAALLGLLIGAYNRLKAWGAPVGKDIFDIPSMKRAIGSFQKAAKLERSRRLDRETIDRLHRATAKTASGEGWTVPRAVKSTLAEVSGKGGEMVMGIVGGKDKAGISDVETLDIDLFAQLVVGARMKWLWQGKSKPVDVRIADGEGLEGKIFSTDDQGGFIWTSNKRDSVQGTNLERADTTSTLAPPSAEGKSGLNRIRDAVGGKLHNPRPLHEREETSDWNDTPTPGLSAVSSRLEPTSTPDDPLHPPLDQALVEASPYAHKKSPSGHTERERAHYNLQGPPATRQSLDHVPAYRQQLRPAAPASSPRKRQIEASLSALRTDLQNPTYTNFSTPYTHDEPQSHVLRRSRSAIQPVATTFADFPRQNRLNRQLSFSIVEPSILTFSDLVTDDAQIAPFPKQDGVQQHSPAAAMAARDALTAHAVKRSRRISQIQQSLIPFTESQVAHVEALDNNAAAHLEELNNMYYQKLEEYQTLRATSSDVVSQERGTLNDSLRRIEVLGAKLDYELNALQSRMAEVEAAVGEFEGSVVGIERRVGELVGGGSEERHEGVPWTQRLINFLGSGK</sequence>